<accession>A0A0S4JG44</accession>
<keyword evidence="1" id="KW-0175">Coiled coil</keyword>
<evidence type="ECO:0000313" key="3">
    <source>
        <dbReference type="EMBL" id="CUG90524.1"/>
    </source>
</evidence>
<evidence type="ECO:0000256" key="1">
    <source>
        <dbReference type="SAM" id="Coils"/>
    </source>
</evidence>
<protein>
    <submittedName>
        <fullName evidence="3">Paraflagellar rod protein, putative</fullName>
    </submittedName>
</protein>
<dbReference type="Pfam" id="PF05149">
    <property type="entry name" value="Flagellar_rod"/>
    <property type="match status" value="1"/>
</dbReference>
<dbReference type="AlphaFoldDB" id="A0A0S4JG44"/>
<keyword evidence="4" id="KW-1185">Reference proteome</keyword>
<keyword evidence="3" id="KW-0282">Flagellum</keyword>
<feature type="region of interest" description="Disordered" evidence="2">
    <location>
        <begin position="419"/>
        <end position="481"/>
    </location>
</feature>
<feature type="coiled-coil region" evidence="1">
    <location>
        <begin position="12"/>
        <end position="58"/>
    </location>
</feature>
<feature type="compositionally biased region" description="Low complexity" evidence="2">
    <location>
        <begin position="466"/>
        <end position="481"/>
    </location>
</feature>
<keyword evidence="3" id="KW-0966">Cell projection</keyword>
<sequence>MTDIIGKTNGLLNQTNEALADVNKKIAEAEEALSKSLMQEQMHEAEKWESELLSLAEKRMELFVKRVCVLTASDENSQDGGALKQLEQIIRNPIVGQLHTEKESLKATVEADIQALEADRVEKLRENDNAILRYDANVIKRIKGLQANHALQHEKWIQLEQLIAEISSLDREGDRLTREHVLMTEIEQKRRQEHREYRQSYTNHRQHLDSLLENTISAIDFTQQLSSALLEGKEKLIEARIEDSLKDLLKRERKQYLEAFEYYGVKNQTDVGRNEKRMAALDRMLNDLAFVRRQCRDTGDDGSTAYAKRMNDIDRQVRKCRKAAETLEDSFTRHESTYIKLETAMLAALGDQANSVLASSSSPHDDPVTLHIKIKTTKADQFRQFVDQVSALTSSTVSSMAELRNRQEQLSVTASTMKEASERKKAANRSSMLSSRGTVSPRTPGTAATADEFDRPAGVEDEFTADGDAAAGNTTTNNFDEDTVNVSNIEVENVSVN</sequence>
<gene>
    <name evidence="3" type="ORF">BSAL_27330</name>
</gene>
<evidence type="ECO:0000256" key="2">
    <source>
        <dbReference type="SAM" id="MobiDB-lite"/>
    </source>
</evidence>
<dbReference type="InterPro" id="IPR053120">
    <property type="entry name" value="PFR_Component"/>
</dbReference>
<proteinExistence type="predicted"/>
<feature type="coiled-coil region" evidence="1">
    <location>
        <begin position="106"/>
        <end position="133"/>
    </location>
</feature>
<dbReference type="PANTHER" id="PTHR34732">
    <property type="entry name" value="69 KDA PARAFLAGELLAR ROD PROTEIN-RELATED"/>
    <property type="match status" value="1"/>
</dbReference>
<dbReference type="InterPro" id="IPR007824">
    <property type="entry name" value="Flagellar_rod"/>
</dbReference>
<feature type="compositionally biased region" description="Polar residues" evidence="2">
    <location>
        <begin position="428"/>
        <end position="443"/>
    </location>
</feature>
<evidence type="ECO:0000313" key="4">
    <source>
        <dbReference type="Proteomes" id="UP000051952"/>
    </source>
</evidence>
<dbReference type="Proteomes" id="UP000051952">
    <property type="component" value="Unassembled WGS sequence"/>
</dbReference>
<name>A0A0S4JG44_BODSA</name>
<dbReference type="PANTHER" id="PTHR34732:SF4">
    <property type="entry name" value="ROD COMPONENT, PUTATIVE-RELATED"/>
    <property type="match status" value="1"/>
</dbReference>
<organism evidence="3 4">
    <name type="scientific">Bodo saltans</name>
    <name type="common">Flagellated protozoan</name>
    <dbReference type="NCBI Taxonomy" id="75058"/>
    <lineage>
        <taxon>Eukaryota</taxon>
        <taxon>Discoba</taxon>
        <taxon>Euglenozoa</taxon>
        <taxon>Kinetoplastea</taxon>
        <taxon>Metakinetoplastina</taxon>
        <taxon>Eubodonida</taxon>
        <taxon>Bodonidae</taxon>
        <taxon>Bodo</taxon>
    </lineage>
</organism>
<dbReference type="GO" id="GO:0031514">
    <property type="term" value="C:motile cilium"/>
    <property type="evidence" value="ECO:0007669"/>
    <property type="project" value="InterPro"/>
</dbReference>
<keyword evidence="3" id="KW-0969">Cilium</keyword>
<dbReference type="GO" id="GO:0005516">
    <property type="term" value="F:calmodulin binding"/>
    <property type="evidence" value="ECO:0007669"/>
    <property type="project" value="InterPro"/>
</dbReference>
<dbReference type="VEuPathDB" id="TriTrypDB:BSAL_27330"/>
<reference evidence="4" key="1">
    <citation type="submission" date="2015-09" db="EMBL/GenBank/DDBJ databases">
        <authorList>
            <consortium name="Pathogen Informatics"/>
        </authorList>
    </citation>
    <scope>NUCLEOTIDE SEQUENCE [LARGE SCALE GENOMIC DNA]</scope>
    <source>
        <strain evidence="4">Lake Konstanz</strain>
    </source>
</reference>
<dbReference type="EMBL" id="CYKH01001841">
    <property type="protein sequence ID" value="CUG90524.1"/>
    <property type="molecule type" value="Genomic_DNA"/>
</dbReference>